<accession>A0A0N7M206</accession>
<feature type="binding site" evidence="3">
    <location>
        <position position="3"/>
    </location>
    <ligand>
        <name>Zn(2+)</name>
        <dbReference type="ChEBI" id="CHEBI:29105"/>
    </ligand>
</feature>
<proteinExistence type="inferred from homology"/>
<dbReference type="PANTHER" id="PTHR36150">
    <property type="entry name" value="DNA GYRASE INHIBITOR YACG"/>
    <property type="match status" value="1"/>
</dbReference>
<name>A0A0N7M206_9RHOB</name>
<protein>
    <recommendedName>
        <fullName evidence="3">DNA gyrase inhibitor YacG</fullName>
    </recommendedName>
</protein>
<dbReference type="InterPro" id="IPR005584">
    <property type="entry name" value="DNA_gyrase_inhibitor_YacG"/>
</dbReference>
<dbReference type="Pfam" id="PF03884">
    <property type="entry name" value="YacG"/>
    <property type="match status" value="1"/>
</dbReference>
<dbReference type="EMBL" id="CYSF01000007">
    <property type="protein sequence ID" value="CUH84771.1"/>
    <property type="molecule type" value="Genomic_DNA"/>
</dbReference>
<dbReference type="GO" id="GO:0008657">
    <property type="term" value="F:DNA topoisomerase type II (double strand cut, ATP-hydrolyzing) inhibitor activity"/>
    <property type="evidence" value="ECO:0007669"/>
    <property type="project" value="UniProtKB-UniRule"/>
</dbReference>
<dbReference type="Gene3D" id="3.30.50.10">
    <property type="entry name" value="Erythroid Transcription Factor GATA-1, subunit A"/>
    <property type="match status" value="1"/>
</dbReference>
<dbReference type="HAMAP" id="MF_00649">
    <property type="entry name" value="DNA_gyrase_inhibitor_YacG"/>
    <property type="match status" value="1"/>
</dbReference>
<dbReference type="AlphaFoldDB" id="A0A0N7M206"/>
<organism evidence="4 5">
    <name type="scientific">Thalassovita mediterranea</name>
    <dbReference type="NCBI Taxonomy" id="340021"/>
    <lineage>
        <taxon>Bacteria</taxon>
        <taxon>Pseudomonadati</taxon>
        <taxon>Pseudomonadota</taxon>
        <taxon>Alphaproteobacteria</taxon>
        <taxon>Rhodobacterales</taxon>
        <taxon>Roseobacteraceae</taxon>
        <taxon>Thalassovita</taxon>
    </lineage>
</organism>
<comment type="function">
    <text evidence="3">Inhibits all the catalytic activities of DNA gyrase by preventing its interaction with DNA. Acts by binding directly to the C-terminal domain of GyrB, which probably disrupts DNA binding by the gyrase.</text>
</comment>
<dbReference type="RefSeq" id="WP_058318834.1">
    <property type="nucleotide sequence ID" value="NZ_CYSF01000007.1"/>
</dbReference>
<gene>
    <name evidence="3" type="primary">yacG</name>
    <name evidence="4" type="ORF">TM5383_01985</name>
</gene>
<sequence length="65" mass="7314">MACPICSADTEAKYRPFCSKRCADIDLGRWMTGSYTISTAPSDDDVEELADALEEELEKRSRDLH</sequence>
<dbReference type="InterPro" id="IPR013088">
    <property type="entry name" value="Znf_NHR/GATA"/>
</dbReference>
<comment type="subunit">
    <text evidence="3">Interacts with GyrB.</text>
</comment>
<feature type="binding site" evidence="3">
    <location>
        <position position="6"/>
    </location>
    <ligand>
        <name>Zn(2+)</name>
        <dbReference type="ChEBI" id="CHEBI:29105"/>
    </ligand>
</feature>
<dbReference type="STRING" id="340021.TM5383_01985"/>
<evidence type="ECO:0000313" key="4">
    <source>
        <dbReference type="EMBL" id="CUH84771.1"/>
    </source>
</evidence>
<evidence type="ECO:0000313" key="5">
    <source>
        <dbReference type="Proteomes" id="UP000051681"/>
    </source>
</evidence>
<comment type="similarity">
    <text evidence="3">Belongs to the DNA gyrase inhibitor YacG family.</text>
</comment>
<dbReference type="PANTHER" id="PTHR36150:SF1">
    <property type="entry name" value="DNA GYRASE INHIBITOR YACG"/>
    <property type="match status" value="1"/>
</dbReference>
<evidence type="ECO:0000256" key="2">
    <source>
        <dbReference type="ARBA" id="ARBA00022833"/>
    </source>
</evidence>
<dbReference type="Proteomes" id="UP000051681">
    <property type="component" value="Unassembled WGS sequence"/>
</dbReference>
<evidence type="ECO:0000256" key="1">
    <source>
        <dbReference type="ARBA" id="ARBA00022723"/>
    </source>
</evidence>
<evidence type="ECO:0000256" key="3">
    <source>
        <dbReference type="HAMAP-Rule" id="MF_00649"/>
    </source>
</evidence>
<reference evidence="4 5" key="1">
    <citation type="submission" date="2015-09" db="EMBL/GenBank/DDBJ databases">
        <authorList>
            <consortium name="Swine Surveillance"/>
        </authorList>
    </citation>
    <scope>NUCLEOTIDE SEQUENCE [LARGE SCALE GENOMIC DNA]</scope>
    <source>
        <strain evidence="4 5">CECT 8383</strain>
    </source>
</reference>
<dbReference type="GO" id="GO:0008270">
    <property type="term" value="F:zinc ion binding"/>
    <property type="evidence" value="ECO:0007669"/>
    <property type="project" value="UniProtKB-UniRule"/>
</dbReference>
<dbReference type="OrthoDB" id="9809663at2"/>
<keyword evidence="1 3" id="KW-0479">Metal-binding</keyword>
<comment type="cofactor">
    <cofactor evidence="3">
        <name>Zn(2+)</name>
        <dbReference type="ChEBI" id="CHEBI:29105"/>
    </cofactor>
    <text evidence="3">Binds 1 zinc ion.</text>
</comment>
<dbReference type="SUPFAM" id="SSF57716">
    <property type="entry name" value="Glucocorticoid receptor-like (DNA-binding domain)"/>
    <property type="match status" value="1"/>
</dbReference>
<feature type="binding site" evidence="3">
    <location>
        <position position="22"/>
    </location>
    <ligand>
        <name>Zn(2+)</name>
        <dbReference type="ChEBI" id="CHEBI:29105"/>
    </ligand>
</feature>
<keyword evidence="2 3" id="KW-0862">Zinc</keyword>
<keyword evidence="5" id="KW-1185">Reference proteome</keyword>
<feature type="binding site" evidence="3">
    <location>
        <position position="18"/>
    </location>
    <ligand>
        <name>Zn(2+)</name>
        <dbReference type="ChEBI" id="CHEBI:29105"/>
    </ligand>
</feature>
<dbReference type="GO" id="GO:0006355">
    <property type="term" value="P:regulation of DNA-templated transcription"/>
    <property type="evidence" value="ECO:0007669"/>
    <property type="project" value="InterPro"/>
</dbReference>